<dbReference type="AlphaFoldDB" id="A0A375CE14"/>
<gene>
    <name evidence="2" type="ORF">CBM2587_B90590</name>
</gene>
<comment type="caution">
    <text evidence="2">The sequence shown here is derived from an EMBL/GenBank/DDBJ whole genome shotgun (WGS) entry which is preliminary data.</text>
</comment>
<dbReference type="EMBL" id="OFSQ01000038">
    <property type="protein sequence ID" value="SOY68154.1"/>
    <property type="molecule type" value="Genomic_DNA"/>
</dbReference>
<proteinExistence type="predicted"/>
<reference evidence="2" key="1">
    <citation type="submission" date="2018-01" db="EMBL/GenBank/DDBJ databases">
        <authorList>
            <person name="Clerissi C."/>
        </authorList>
    </citation>
    <scope>NUCLEOTIDE SEQUENCE</scope>
    <source>
        <strain evidence="2">Cupriavidus sp. LMG 19464</strain>
    </source>
</reference>
<sequence>MGQRWNGARRQGAFVLPRHAVHAAIAQRPAAGAPRQAGTGNTPVGLPARVRAPRGRRGGAAAQRLRLCNGPGFPGRGTGFACGTGHRAQPML</sequence>
<organism evidence="2">
    <name type="scientific">Cupriavidus taiwanensis</name>
    <dbReference type="NCBI Taxonomy" id="164546"/>
    <lineage>
        <taxon>Bacteria</taxon>
        <taxon>Pseudomonadati</taxon>
        <taxon>Pseudomonadota</taxon>
        <taxon>Betaproteobacteria</taxon>
        <taxon>Burkholderiales</taxon>
        <taxon>Burkholderiaceae</taxon>
        <taxon>Cupriavidus</taxon>
    </lineage>
</organism>
<accession>A0A375CE14</accession>
<protein>
    <submittedName>
        <fullName evidence="2">Uncharacterized protein</fullName>
    </submittedName>
</protein>
<name>A0A375CE14_9BURK</name>
<feature type="region of interest" description="Disordered" evidence="1">
    <location>
        <begin position="27"/>
        <end position="62"/>
    </location>
</feature>
<feature type="compositionally biased region" description="Low complexity" evidence="1">
    <location>
        <begin position="27"/>
        <end position="38"/>
    </location>
</feature>
<evidence type="ECO:0000313" key="2">
    <source>
        <dbReference type="EMBL" id="SOY68154.1"/>
    </source>
</evidence>
<evidence type="ECO:0000256" key="1">
    <source>
        <dbReference type="SAM" id="MobiDB-lite"/>
    </source>
</evidence>
<dbReference type="Proteomes" id="UP000256780">
    <property type="component" value="Chromosome CBM2587_b"/>
</dbReference>